<feature type="domain" description="Integrase catalytic" evidence="1">
    <location>
        <begin position="1"/>
        <end position="100"/>
    </location>
</feature>
<evidence type="ECO:0000259" key="1">
    <source>
        <dbReference type="PROSITE" id="PS50994"/>
    </source>
</evidence>
<dbReference type="AlphaFoldDB" id="A0A5C6TNY7"/>
<dbReference type="EMBL" id="VOPW01000002">
    <property type="protein sequence ID" value="TXC62133.1"/>
    <property type="molecule type" value="Genomic_DNA"/>
</dbReference>
<dbReference type="Proteomes" id="UP000321832">
    <property type="component" value="Unassembled WGS sequence"/>
</dbReference>
<reference evidence="2 3" key="1">
    <citation type="submission" date="2019-08" db="EMBL/GenBank/DDBJ databases">
        <authorList>
            <person name="Khan S.A."/>
            <person name="Jeon C.O."/>
            <person name="Jeong S.E."/>
        </authorList>
    </citation>
    <scope>NUCLEOTIDE SEQUENCE [LARGE SCALE GENOMIC DNA]</scope>
    <source>
        <strain evidence="3">IMCC1728</strain>
    </source>
</reference>
<keyword evidence="3" id="KW-1185">Reference proteome</keyword>
<dbReference type="PROSITE" id="PS50994">
    <property type="entry name" value="INTEGRASE"/>
    <property type="match status" value="1"/>
</dbReference>
<dbReference type="InterPro" id="IPR036397">
    <property type="entry name" value="RNaseH_sf"/>
</dbReference>
<evidence type="ECO:0000313" key="3">
    <source>
        <dbReference type="Proteomes" id="UP000321832"/>
    </source>
</evidence>
<dbReference type="GO" id="GO:0003676">
    <property type="term" value="F:nucleic acid binding"/>
    <property type="evidence" value="ECO:0007669"/>
    <property type="project" value="InterPro"/>
</dbReference>
<dbReference type="InterPro" id="IPR001584">
    <property type="entry name" value="Integrase_cat-core"/>
</dbReference>
<accession>A0A5C6TNY7</accession>
<proteinExistence type="predicted"/>
<sequence>MVHLAIASHSRVSFAQVLPDETTDSCEQFLRQAAAYYASMGVRIERVMTGNGAGYKNSSKAACGELRIRHIKPRPYTPKTNGKAERFVQSELREWAYGKT</sequence>
<dbReference type="SUPFAM" id="SSF53098">
    <property type="entry name" value="Ribonuclease H-like"/>
    <property type="match status" value="1"/>
</dbReference>
<name>A0A5C6TNY7_9BURK</name>
<protein>
    <submittedName>
        <fullName evidence="2">Transposase family protein</fullName>
    </submittedName>
</protein>
<dbReference type="InterPro" id="IPR012337">
    <property type="entry name" value="RNaseH-like_sf"/>
</dbReference>
<dbReference type="GO" id="GO:0015074">
    <property type="term" value="P:DNA integration"/>
    <property type="evidence" value="ECO:0007669"/>
    <property type="project" value="InterPro"/>
</dbReference>
<dbReference type="Gene3D" id="3.30.420.10">
    <property type="entry name" value="Ribonuclease H-like superfamily/Ribonuclease H"/>
    <property type="match status" value="1"/>
</dbReference>
<evidence type="ECO:0000313" key="2">
    <source>
        <dbReference type="EMBL" id="TXC62133.1"/>
    </source>
</evidence>
<comment type="caution">
    <text evidence="2">The sequence shown here is derived from an EMBL/GenBank/DDBJ whole genome shotgun (WGS) entry which is preliminary data.</text>
</comment>
<organism evidence="2 3">
    <name type="scientific">Piscinibacter aquaticus</name>
    <dbReference type="NCBI Taxonomy" id="392597"/>
    <lineage>
        <taxon>Bacteria</taxon>
        <taxon>Pseudomonadati</taxon>
        <taxon>Pseudomonadota</taxon>
        <taxon>Betaproteobacteria</taxon>
        <taxon>Burkholderiales</taxon>
        <taxon>Sphaerotilaceae</taxon>
        <taxon>Piscinibacter</taxon>
    </lineage>
</organism>
<gene>
    <name evidence="2" type="ORF">FSC37_22485</name>
</gene>